<dbReference type="AlphaFoldDB" id="A0AAW2ZG34"/>
<gene>
    <name evidence="2" type="ORF">AKO1_015573</name>
</gene>
<dbReference type="EMBL" id="JAOPGA020001436">
    <property type="protein sequence ID" value="KAL0488405.1"/>
    <property type="molecule type" value="Genomic_DNA"/>
</dbReference>
<feature type="region of interest" description="Disordered" evidence="1">
    <location>
        <begin position="45"/>
        <end position="65"/>
    </location>
</feature>
<dbReference type="Proteomes" id="UP001431209">
    <property type="component" value="Unassembled WGS sequence"/>
</dbReference>
<evidence type="ECO:0000313" key="3">
    <source>
        <dbReference type="Proteomes" id="UP001431209"/>
    </source>
</evidence>
<proteinExistence type="predicted"/>
<evidence type="ECO:0000313" key="2">
    <source>
        <dbReference type="EMBL" id="KAL0488405.1"/>
    </source>
</evidence>
<protein>
    <submittedName>
        <fullName evidence="2">DNA-damage-repair/toleration protein</fullName>
    </submittedName>
</protein>
<organism evidence="2 3">
    <name type="scientific">Acrasis kona</name>
    <dbReference type="NCBI Taxonomy" id="1008807"/>
    <lineage>
        <taxon>Eukaryota</taxon>
        <taxon>Discoba</taxon>
        <taxon>Heterolobosea</taxon>
        <taxon>Tetramitia</taxon>
        <taxon>Eutetramitia</taxon>
        <taxon>Acrasidae</taxon>
        <taxon>Acrasis</taxon>
    </lineage>
</organism>
<accession>A0AAW2ZG34</accession>
<keyword evidence="3" id="KW-1185">Reference proteome</keyword>
<name>A0AAW2ZG34_9EUKA</name>
<comment type="caution">
    <text evidence="2">The sequence shown here is derived from an EMBL/GenBank/DDBJ whole genome shotgun (WGS) entry which is preliminary data.</text>
</comment>
<sequence>MSLYDDLPSPTKQNGEDKLNQIQTKQPQPIISNKTNTHLLHCNGDRITKSEKPNPPNSIETPPQDIKPIIVKKKPMNAMMAQQLRLKQLHTKAAQQTPSSTSSVALLKAQQIKNNLNHFPTKLGDINPYVGPDLYDPSIPNEYEEYKRTQQRNEI</sequence>
<evidence type="ECO:0000256" key="1">
    <source>
        <dbReference type="SAM" id="MobiDB-lite"/>
    </source>
</evidence>
<reference evidence="2 3" key="1">
    <citation type="submission" date="2024-03" db="EMBL/GenBank/DDBJ databases">
        <title>The Acrasis kona genome and developmental transcriptomes reveal deep origins of eukaryotic multicellular pathways.</title>
        <authorList>
            <person name="Sheikh S."/>
            <person name="Fu C.-J."/>
            <person name="Brown M.W."/>
            <person name="Baldauf S.L."/>
        </authorList>
    </citation>
    <scope>NUCLEOTIDE SEQUENCE [LARGE SCALE GENOMIC DNA]</scope>
    <source>
        <strain evidence="2 3">ATCC MYA-3509</strain>
    </source>
</reference>